<evidence type="ECO:0000256" key="1">
    <source>
        <dbReference type="SAM" id="MobiDB-lite"/>
    </source>
</evidence>
<organism evidence="2 3">
    <name type="scientific">Rotaria magnacalcarata</name>
    <dbReference type="NCBI Taxonomy" id="392030"/>
    <lineage>
        <taxon>Eukaryota</taxon>
        <taxon>Metazoa</taxon>
        <taxon>Spiralia</taxon>
        <taxon>Gnathifera</taxon>
        <taxon>Rotifera</taxon>
        <taxon>Eurotatoria</taxon>
        <taxon>Bdelloidea</taxon>
        <taxon>Philodinida</taxon>
        <taxon>Philodinidae</taxon>
        <taxon>Rotaria</taxon>
    </lineage>
</organism>
<feature type="compositionally biased region" description="Basic and acidic residues" evidence="1">
    <location>
        <begin position="24"/>
        <end position="34"/>
    </location>
</feature>
<name>A0A8S3CUK7_9BILA</name>
<comment type="caution">
    <text evidence="2">The sequence shown here is derived from an EMBL/GenBank/DDBJ whole genome shotgun (WGS) entry which is preliminary data.</text>
</comment>
<reference evidence="2" key="1">
    <citation type="submission" date="2021-02" db="EMBL/GenBank/DDBJ databases">
        <authorList>
            <person name="Nowell W R."/>
        </authorList>
    </citation>
    <scope>NUCLEOTIDE SEQUENCE</scope>
</reference>
<dbReference type="EMBL" id="CAJOBI010185643">
    <property type="protein sequence ID" value="CAF4942751.1"/>
    <property type="molecule type" value="Genomic_DNA"/>
</dbReference>
<gene>
    <name evidence="2" type="ORF">SMN809_LOCUS53732</name>
</gene>
<feature type="non-terminal residue" evidence="2">
    <location>
        <position position="63"/>
    </location>
</feature>
<accession>A0A8S3CUK7</accession>
<protein>
    <submittedName>
        <fullName evidence="2">Uncharacterized protein</fullName>
    </submittedName>
</protein>
<sequence length="63" mass="7086">LDEPNHEVVTTASTETSTNENVPEEIKPEEKTEILDSSPNTKELENQSKEPSSERQFQDAEKA</sequence>
<evidence type="ECO:0000313" key="2">
    <source>
        <dbReference type="EMBL" id="CAF4942751.1"/>
    </source>
</evidence>
<feature type="non-terminal residue" evidence="2">
    <location>
        <position position="1"/>
    </location>
</feature>
<dbReference type="Proteomes" id="UP000676336">
    <property type="component" value="Unassembled WGS sequence"/>
</dbReference>
<dbReference type="AlphaFoldDB" id="A0A8S3CUK7"/>
<feature type="compositionally biased region" description="Basic and acidic residues" evidence="1">
    <location>
        <begin position="42"/>
        <end position="63"/>
    </location>
</feature>
<feature type="compositionally biased region" description="Low complexity" evidence="1">
    <location>
        <begin position="7"/>
        <end position="21"/>
    </location>
</feature>
<proteinExistence type="predicted"/>
<evidence type="ECO:0000313" key="3">
    <source>
        <dbReference type="Proteomes" id="UP000676336"/>
    </source>
</evidence>
<feature type="region of interest" description="Disordered" evidence="1">
    <location>
        <begin position="1"/>
        <end position="63"/>
    </location>
</feature>